<dbReference type="InterPro" id="IPR011008">
    <property type="entry name" value="Dimeric_a/b-barrel"/>
</dbReference>
<protein>
    <submittedName>
        <fullName evidence="2">NIPSNAP protein</fullName>
    </submittedName>
</protein>
<dbReference type="Proteomes" id="UP000184387">
    <property type="component" value="Unassembled WGS sequence"/>
</dbReference>
<sequence length="232" mass="25816">MDDTPADPIWELRLYRVAPGRVADMEARVQKDLRTVFPRNGVHPVGGWTATSGSAMPAYVYLTPWRNMIERSRCWAGFYGDPAWAEVRTRTNGPSELVEGYEILFLRAARDWTPVSSEDGRLHEMIIQETATGRGAAVRAALLDAELPAFERAGATVLGSFDMLSGRLLPAVVTFLSWESFAARQEGVRRLAADTALQASRAAEIRDVGRCLLGRHDSQLMQWVPVDWEVQA</sequence>
<organism evidence="2 3">
    <name type="scientific">Muricoccus roseus</name>
    <dbReference type="NCBI Taxonomy" id="198092"/>
    <lineage>
        <taxon>Bacteria</taxon>
        <taxon>Pseudomonadati</taxon>
        <taxon>Pseudomonadota</taxon>
        <taxon>Alphaproteobacteria</taxon>
        <taxon>Acetobacterales</taxon>
        <taxon>Roseomonadaceae</taxon>
        <taxon>Muricoccus</taxon>
    </lineage>
</organism>
<gene>
    <name evidence="2" type="ORF">SAMN02745194_04194</name>
</gene>
<evidence type="ECO:0000313" key="2">
    <source>
        <dbReference type="EMBL" id="SHK11240.1"/>
    </source>
</evidence>
<accession>A0A1M6PTM2</accession>
<dbReference type="EMBL" id="FQZF01000032">
    <property type="protein sequence ID" value="SHK11240.1"/>
    <property type="molecule type" value="Genomic_DNA"/>
</dbReference>
<feature type="domain" description="NIPSNAP" evidence="1">
    <location>
        <begin position="11"/>
        <end position="106"/>
    </location>
</feature>
<dbReference type="Gene3D" id="3.30.70.100">
    <property type="match status" value="2"/>
</dbReference>
<dbReference type="SUPFAM" id="SSF54909">
    <property type="entry name" value="Dimeric alpha+beta barrel"/>
    <property type="match status" value="2"/>
</dbReference>
<dbReference type="OrthoDB" id="9809695at2"/>
<dbReference type="RefSeq" id="WP_073138386.1">
    <property type="nucleotide sequence ID" value="NZ_FQZF01000032.1"/>
</dbReference>
<dbReference type="AlphaFoldDB" id="A0A1M6PTM2"/>
<dbReference type="Pfam" id="PF07978">
    <property type="entry name" value="NIPSNAP"/>
    <property type="match status" value="1"/>
</dbReference>
<proteinExistence type="predicted"/>
<dbReference type="STRING" id="198092.SAMN02745194_04194"/>
<dbReference type="InterPro" id="IPR012577">
    <property type="entry name" value="NIPSNAP"/>
</dbReference>
<evidence type="ECO:0000259" key="1">
    <source>
        <dbReference type="Pfam" id="PF07978"/>
    </source>
</evidence>
<keyword evidence="3" id="KW-1185">Reference proteome</keyword>
<evidence type="ECO:0000313" key="3">
    <source>
        <dbReference type="Proteomes" id="UP000184387"/>
    </source>
</evidence>
<reference evidence="2 3" key="1">
    <citation type="submission" date="2016-11" db="EMBL/GenBank/DDBJ databases">
        <authorList>
            <person name="Jaros S."/>
            <person name="Januszkiewicz K."/>
            <person name="Wedrychowicz H."/>
        </authorList>
    </citation>
    <scope>NUCLEOTIDE SEQUENCE [LARGE SCALE GENOMIC DNA]</scope>
    <source>
        <strain evidence="2 3">DSM 14916</strain>
    </source>
</reference>
<name>A0A1M6PTM2_9PROT</name>